<evidence type="ECO:0008006" key="3">
    <source>
        <dbReference type="Google" id="ProtNLM"/>
    </source>
</evidence>
<dbReference type="RefSeq" id="WP_137605970.1">
    <property type="nucleotide sequence ID" value="NZ_BJDH01000001.1"/>
</dbReference>
<keyword evidence="2" id="KW-1185">Reference proteome</keyword>
<evidence type="ECO:0000313" key="1">
    <source>
        <dbReference type="EMBL" id="MFC6294208.1"/>
    </source>
</evidence>
<accession>A0ABW1UDS0</accession>
<reference evidence="2" key="1">
    <citation type="journal article" date="2019" name="Int. J. Syst. Evol. Microbiol.">
        <title>The Global Catalogue of Microorganisms (GCM) 10K type strain sequencing project: providing services to taxonomists for standard genome sequencing and annotation.</title>
        <authorList>
            <consortium name="The Broad Institute Genomics Platform"/>
            <consortium name="The Broad Institute Genome Sequencing Center for Infectious Disease"/>
            <person name="Wu L."/>
            <person name="Ma J."/>
        </authorList>
    </citation>
    <scope>NUCLEOTIDE SEQUENCE [LARGE SCALE GENOMIC DNA]</scope>
    <source>
        <strain evidence="2">CCM 8934</strain>
    </source>
</reference>
<dbReference type="Proteomes" id="UP001596227">
    <property type="component" value="Unassembled WGS sequence"/>
</dbReference>
<gene>
    <name evidence="1" type="ORF">ACFQH1_03195</name>
</gene>
<proteinExistence type="predicted"/>
<name>A0ABW1UDS0_9LACO</name>
<comment type="caution">
    <text evidence="1">The sequence shown here is derived from an EMBL/GenBank/DDBJ whole genome shotgun (WGS) entry which is preliminary data.</text>
</comment>
<organism evidence="1 2">
    <name type="scientific">Lactiplantibacillus daoliensis</name>
    <dbReference type="NCBI Taxonomy" id="2559916"/>
    <lineage>
        <taxon>Bacteria</taxon>
        <taxon>Bacillati</taxon>
        <taxon>Bacillota</taxon>
        <taxon>Bacilli</taxon>
        <taxon>Lactobacillales</taxon>
        <taxon>Lactobacillaceae</taxon>
        <taxon>Lactiplantibacillus</taxon>
    </lineage>
</organism>
<sequence length="66" mass="7719">MKFRKLGIMGLTLGIMTSLVVTPIMTAKASRRPAPRTMMRLRLKVKHTAKRYKVTNPKRHRVNHHR</sequence>
<dbReference type="EMBL" id="JBHSSB010000014">
    <property type="protein sequence ID" value="MFC6294208.1"/>
    <property type="molecule type" value="Genomic_DNA"/>
</dbReference>
<evidence type="ECO:0000313" key="2">
    <source>
        <dbReference type="Proteomes" id="UP001596227"/>
    </source>
</evidence>
<protein>
    <recommendedName>
        <fullName evidence="3">Extracellular protein</fullName>
    </recommendedName>
</protein>